<dbReference type="Gene3D" id="3.20.20.70">
    <property type="entry name" value="Aldolase class I"/>
    <property type="match status" value="1"/>
</dbReference>
<dbReference type="PANTHER" id="PTHR11228:SF7">
    <property type="entry name" value="PQQA PEPTIDE CYCLASE"/>
    <property type="match status" value="1"/>
</dbReference>
<name>A0A081BUA6_VECG1</name>
<dbReference type="InterPro" id="IPR007197">
    <property type="entry name" value="rSAM"/>
</dbReference>
<accession>A0A081BUA6</accession>
<dbReference type="GO" id="GO:0003824">
    <property type="term" value="F:catalytic activity"/>
    <property type="evidence" value="ECO:0007669"/>
    <property type="project" value="InterPro"/>
</dbReference>
<dbReference type="InterPro" id="IPR013785">
    <property type="entry name" value="Aldolase_TIM"/>
</dbReference>
<dbReference type="HOGENOM" id="CLU_1049472_0_0_0"/>
<protein>
    <submittedName>
        <fullName evidence="6">Molybdenum cofactor biosynthesis protein A</fullName>
    </submittedName>
</protein>
<dbReference type="SFLD" id="SFLDS00029">
    <property type="entry name" value="Radical_SAM"/>
    <property type="match status" value="1"/>
</dbReference>
<keyword evidence="7" id="KW-1185">Reference proteome</keyword>
<reference evidence="6" key="1">
    <citation type="journal article" date="2015" name="PeerJ">
        <title>First genomic representation of candidate bacterial phylum KSB3 points to enhanced environmental sensing as a trigger of wastewater bulking.</title>
        <authorList>
            <person name="Sekiguchi Y."/>
            <person name="Ohashi A."/>
            <person name="Parks D.H."/>
            <person name="Yamauchi T."/>
            <person name="Tyson G.W."/>
            <person name="Hugenholtz P."/>
        </authorList>
    </citation>
    <scope>NUCLEOTIDE SEQUENCE [LARGE SCALE GENOMIC DNA]</scope>
</reference>
<dbReference type="SUPFAM" id="SSF102114">
    <property type="entry name" value="Radical SAM enzymes"/>
    <property type="match status" value="1"/>
</dbReference>
<evidence type="ECO:0000313" key="7">
    <source>
        <dbReference type="Proteomes" id="UP000030661"/>
    </source>
</evidence>
<evidence type="ECO:0000256" key="3">
    <source>
        <dbReference type="ARBA" id="ARBA00023004"/>
    </source>
</evidence>
<keyword evidence="2" id="KW-0479">Metal-binding</keyword>
<dbReference type="InterPro" id="IPR050377">
    <property type="entry name" value="Radical_SAM_PqqE_MftC-like"/>
</dbReference>
<gene>
    <name evidence="6" type="ORF">U27_02872</name>
</gene>
<dbReference type="GO" id="GO:0046872">
    <property type="term" value="F:metal ion binding"/>
    <property type="evidence" value="ECO:0007669"/>
    <property type="project" value="UniProtKB-KW"/>
</dbReference>
<evidence type="ECO:0000256" key="1">
    <source>
        <dbReference type="ARBA" id="ARBA00022691"/>
    </source>
</evidence>
<keyword evidence="3" id="KW-0408">Iron</keyword>
<evidence type="ECO:0000256" key="4">
    <source>
        <dbReference type="ARBA" id="ARBA00023014"/>
    </source>
</evidence>
<proteinExistence type="predicted"/>
<dbReference type="GO" id="GO:0051536">
    <property type="term" value="F:iron-sulfur cluster binding"/>
    <property type="evidence" value="ECO:0007669"/>
    <property type="project" value="UniProtKB-KW"/>
</dbReference>
<keyword evidence="4" id="KW-0411">Iron-sulfur</keyword>
<evidence type="ECO:0000313" key="6">
    <source>
        <dbReference type="EMBL" id="GAK55911.1"/>
    </source>
</evidence>
<dbReference type="PANTHER" id="PTHR11228">
    <property type="entry name" value="RADICAL SAM DOMAIN PROTEIN"/>
    <property type="match status" value="1"/>
</dbReference>
<keyword evidence="1" id="KW-0949">S-adenosyl-L-methionine</keyword>
<dbReference type="AlphaFoldDB" id="A0A081BUA6"/>
<dbReference type="CDD" id="cd01335">
    <property type="entry name" value="Radical_SAM"/>
    <property type="match status" value="1"/>
</dbReference>
<organism evidence="6">
    <name type="scientific">Vecturithrix granuli</name>
    <dbReference type="NCBI Taxonomy" id="1499967"/>
    <lineage>
        <taxon>Bacteria</taxon>
        <taxon>Candidatus Moduliflexota</taxon>
        <taxon>Candidatus Vecturitrichia</taxon>
        <taxon>Candidatus Vecturitrichales</taxon>
        <taxon>Candidatus Vecturitrichaceae</taxon>
        <taxon>Candidatus Vecturithrix</taxon>
    </lineage>
</organism>
<dbReference type="SFLD" id="SFLDG01067">
    <property type="entry name" value="SPASM/twitch_domain_containing"/>
    <property type="match status" value="1"/>
</dbReference>
<dbReference type="STRING" id="1499967.U27_02872"/>
<dbReference type="eggNOG" id="COG0535">
    <property type="taxonomic scope" value="Bacteria"/>
</dbReference>
<feature type="domain" description="Radical SAM core" evidence="5">
    <location>
        <begin position="1"/>
        <end position="221"/>
    </location>
</feature>
<dbReference type="PROSITE" id="PS51918">
    <property type="entry name" value="RADICAL_SAM"/>
    <property type="match status" value="1"/>
</dbReference>
<dbReference type="EMBL" id="DF820464">
    <property type="protein sequence ID" value="GAK55911.1"/>
    <property type="molecule type" value="Genomic_DNA"/>
</dbReference>
<dbReference type="Proteomes" id="UP000030661">
    <property type="component" value="Unassembled WGS sequence"/>
</dbReference>
<dbReference type="Pfam" id="PF04055">
    <property type="entry name" value="Radical_SAM"/>
    <property type="match status" value="1"/>
</dbReference>
<evidence type="ECO:0000259" key="5">
    <source>
        <dbReference type="PROSITE" id="PS51918"/>
    </source>
</evidence>
<sequence>MKSYTFANILFSGRCNLRCSYCIGHNQALQTMPENLHIFPLKGLDRFVEQLREHGITQISLTGTNTDPQLYAYEPELLATLRERIPDVKIALHTNGLLALHKIEVFNQYDRATISLPSFQPGTYRQLTGRSQVLDLAAIVQVSTIPLKISTIITEHNINEIPEIVSRCRDLGISRIVLRKQYGDTRNWPLFPQYKPIRFFGGNPVYDLDGMEVTIWDFSRSAVRCLNLFSDGSVSAEYQLTRSHIEYN</sequence>
<dbReference type="InterPro" id="IPR058240">
    <property type="entry name" value="rSAM_sf"/>
</dbReference>
<evidence type="ECO:0000256" key="2">
    <source>
        <dbReference type="ARBA" id="ARBA00022723"/>
    </source>
</evidence>